<reference evidence="2" key="1">
    <citation type="journal article" date="2019" name="Beilstein J. Org. Chem.">
        <title>Nanangenines: drimane sesquiterpenoids as the dominant metabolite cohort of a novel Australian fungus, Aspergillus nanangensis.</title>
        <authorList>
            <person name="Lacey H.J."/>
            <person name="Gilchrist C.L.M."/>
            <person name="Crombie A."/>
            <person name="Kalaitzis J.A."/>
            <person name="Vuong D."/>
            <person name="Rutledge P.J."/>
            <person name="Turner P."/>
            <person name="Pitt J.I."/>
            <person name="Lacey E."/>
            <person name="Chooi Y.H."/>
            <person name="Piggott A.M."/>
        </authorList>
    </citation>
    <scope>NUCLEOTIDE SEQUENCE</scope>
    <source>
        <strain evidence="2">MST-FP2251</strain>
    </source>
</reference>
<dbReference type="Pfam" id="PF11951">
    <property type="entry name" value="Fungal_trans_2"/>
    <property type="match status" value="1"/>
</dbReference>
<name>A0AAD4GRF1_ASPNN</name>
<dbReference type="AlphaFoldDB" id="A0AAD4GRF1"/>
<dbReference type="PANTHER" id="PTHR47657:SF10">
    <property type="entry name" value="ZN(II)2CYS6 TRANSCRIPTION FACTOR (EUROFUNG)"/>
    <property type="match status" value="1"/>
</dbReference>
<accession>A0AAD4GRF1</accession>
<proteinExistence type="predicted"/>
<dbReference type="PANTHER" id="PTHR47657">
    <property type="entry name" value="STEROL REGULATORY ELEMENT-BINDING PROTEIN ECM22"/>
    <property type="match status" value="1"/>
</dbReference>
<reference evidence="2" key="2">
    <citation type="submission" date="2020-02" db="EMBL/GenBank/DDBJ databases">
        <authorList>
            <person name="Gilchrist C.L.M."/>
            <person name="Chooi Y.-H."/>
        </authorList>
    </citation>
    <scope>NUCLEOTIDE SEQUENCE</scope>
    <source>
        <strain evidence="2">MST-FP2251</strain>
    </source>
</reference>
<feature type="compositionally biased region" description="Pro residues" evidence="1">
    <location>
        <begin position="83"/>
        <end position="94"/>
    </location>
</feature>
<organism evidence="2 3">
    <name type="scientific">Aspergillus nanangensis</name>
    <dbReference type="NCBI Taxonomy" id="2582783"/>
    <lineage>
        <taxon>Eukaryota</taxon>
        <taxon>Fungi</taxon>
        <taxon>Dikarya</taxon>
        <taxon>Ascomycota</taxon>
        <taxon>Pezizomycotina</taxon>
        <taxon>Eurotiomycetes</taxon>
        <taxon>Eurotiomycetidae</taxon>
        <taxon>Eurotiales</taxon>
        <taxon>Aspergillaceae</taxon>
        <taxon>Aspergillus</taxon>
        <taxon>Aspergillus subgen. Circumdati</taxon>
    </lineage>
</organism>
<dbReference type="InterPro" id="IPR021858">
    <property type="entry name" value="Fun_TF"/>
</dbReference>
<feature type="compositionally biased region" description="Basic residues" evidence="1">
    <location>
        <begin position="15"/>
        <end position="24"/>
    </location>
</feature>
<dbReference type="GO" id="GO:0000981">
    <property type="term" value="F:DNA-binding transcription factor activity, RNA polymerase II-specific"/>
    <property type="evidence" value="ECO:0007669"/>
    <property type="project" value="TreeGrafter"/>
</dbReference>
<evidence type="ECO:0000313" key="3">
    <source>
        <dbReference type="Proteomes" id="UP001194746"/>
    </source>
</evidence>
<dbReference type="EMBL" id="VCAU01000076">
    <property type="protein sequence ID" value="KAF9886482.1"/>
    <property type="molecule type" value="Genomic_DNA"/>
</dbReference>
<feature type="region of interest" description="Disordered" evidence="1">
    <location>
        <begin position="157"/>
        <end position="181"/>
    </location>
</feature>
<feature type="region of interest" description="Disordered" evidence="1">
    <location>
        <begin position="38"/>
        <end position="94"/>
    </location>
</feature>
<sequence length="450" mass="49663">MFYSQADASEPYTRPRVRATHTKSRNGCHICKLRRVKRARQVEEPDPPTTASASGEDLSDNTTTRGQERCSRSLQPLEFNVPARPPTSLLPPARPGTLNTCDLRLLQHFLAHTSKNMSFHPKRTLVWQRVIPDMASKEEYIMHLLLALAGAHLLTTQTQPSPCTPDEQPSQSASGTEEDSNQISLNLVIEHHQDGLRGFREALSTMSSSTADYVFCGSVLLVAFAFASLRIRGLTGSPQLPAPESELPANETPRLDWLHLLRGLTSVVGQHWPTLKTGRLRSMMFYTYGNEGRSYESPLSLSSSSFSSDFPRLKGCSPRIVRFALGATQALLYLRRCIHPVPEDMAATTPTSHQSTTSCSGESARVVMVADNDILREQGIALDLLEETYSRILHVLQFTESEQDCSADIDIQGDLEEAAVTAWPHGMLSTFISSLEEGQGVVGWDEAVSV</sequence>
<comment type="caution">
    <text evidence="2">The sequence shown here is derived from an EMBL/GenBank/DDBJ whole genome shotgun (WGS) entry which is preliminary data.</text>
</comment>
<evidence type="ECO:0000313" key="2">
    <source>
        <dbReference type="EMBL" id="KAF9886482.1"/>
    </source>
</evidence>
<evidence type="ECO:0000256" key="1">
    <source>
        <dbReference type="SAM" id="MobiDB-lite"/>
    </source>
</evidence>
<keyword evidence="3" id="KW-1185">Reference proteome</keyword>
<protein>
    <submittedName>
        <fullName evidence="2">Uncharacterized protein</fullName>
    </submittedName>
</protein>
<dbReference type="Proteomes" id="UP001194746">
    <property type="component" value="Unassembled WGS sequence"/>
</dbReference>
<feature type="region of interest" description="Disordered" evidence="1">
    <location>
        <begin position="1"/>
        <end position="24"/>
    </location>
</feature>
<gene>
    <name evidence="2" type="ORF">FE257_011389</name>
</gene>
<dbReference type="InterPro" id="IPR052400">
    <property type="entry name" value="Zn2-C6_fungal_TF"/>
</dbReference>